<organism evidence="1 2">
    <name type="scientific">Metapseudomonas resinovorans NBRC 106553</name>
    <dbReference type="NCBI Taxonomy" id="1245471"/>
    <lineage>
        <taxon>Bacteria</taxon>
        <taxon>Pseudomonadati</taxon>
        <taxon>Pseudomonadota</taxon>
        <taxon>Gammaproteobacteria</taxon>
        <taxon>Pseudomonadales</taxon>
        <taxon>Pseudomonadaceae</taxon>
        <taxon>Metapseudomonas</taxon>
    </lineage>
</organism>
<dbReference type="AlphaFoldDB" id="S6ARH7"/>
<dbReference type="HOGENOM" id="CLU_865640_0_0_6"/>
<proteinExistence type="predicted"/>
<reference evidence="1 2" key="1">
    <citation type="journal article" date="2013" name="Genome Announc.">
        <title>Complete Genome Sequence of the Carbazole Degrader Pseudomonas resinovorans Strain CA10 (NBRC 106553).</title>
        <authorList>
            <person name="Shintani M."/>
            <person name="Hosoyama A."/>
            <person name="Ohji S."/>
            <person name="Tsuchikane K."/>
            <person name="Takarada H."/>
            <person name="Yamazoe A."/>
            <person name="Fujita N."/>
            <person name="Nojiri H."/>
        </authorList>
    </citation>
    <scope>NUCLEOTIDE SEQUENCE [LARGE SCALE GENOMIC DNA]</scope>
    <source>
        <strain evidence="1 2">NBRC 106553</strain>
    </source>
</reference>
<keyword evidence="2" id="KW-1185">Reference proteome</keyword>
<dbReference type="Proteomes" id="UP000015503">
    <property type="component" value="Chromosome"/>
</dbReference>
<evidence type="ECO:0000313" key="1">
    <source>
        <dbReference type="EMBL" id="BAN48503.1"/>
    </source>
</evidence>
<sequence length="321" mass="35843">MHPFECQSLVAQHREDFRELVGIGQGAAYGELLDHDLDHIQLYRLFMGGQYQDARHVLGHGDRLLEHGTLAGAVDVQGAVHHWLRRKLAGDCAKGRLQRSGQVFSRRIDASLGAQLASALQSLVDDVDDRDSFDATVPEGCNNTQADGAGTEQDYLVARTGLAKIQAVHTDRDRFGQNCSIKRQGIRNREDRFTRNCLAHQKKLGEPTVLRVAGADAIASFHRMDHYALADRNALHSLADLMYGARQLMSEGHGLRTRSADIAISGEADVAAANTEYSDLNYHVPWSGLRHRHFVDTQVLWAVQTHLLHLHLRLWSTHCDR</sequence>
<accession>S6ARH7</accession>
<gene>
    <name evidence="1" type="ORF">PCA10_27710</name>
</gene>
<evidence type="ECO:0000313" key="2">
    <source>
        <dbReference type="Proteomes" id="UP000015503"/>
    </source>
</evidence>
<dbReference type="KEGG" id="pre:PCA10_27710"/>
<name>S6ARH7_METRE</name>
<dbReference type="EMBL" id="AP013068">
    <property type="protein sequence ID" value="BAN48503.1"/>
    <property type="molecule type" value="Genomic_DNA"/>
</dbReference>
<protein>
    <submittedName>
        <fullName evidence="1">Uncharacterized protein</fullName>
    </submittedName>
</protein>
<dbReference type="STRING" id="1245471.PCA10_27710"/>